<reference evidence="3" key="1">
    <citation type="journal article" date="2023" name="Mol. Phylogenet. Evol.">
        <title>Genome-scale phylogeny and comparative genomics of the fungal order Sordariales.</title>
        <authorList>
            <person name="Hensen N."/>
            <person name="Bonometti L."/>
            <person name="Westerberg I."/>
            <person name="Brannstrom I.O."/>
            <person name="Guillou S."/>
            <person name="Cros-Aarteil S."/>
            <person name="Calhoun S."/>
            <person name="Haridas S."/>
            <person name="Kuo A."/>
            <person name="Mondo S."/>
            <person name="Pangilinan J."/>
            <person name="Riley R."/>
            <person name="LaButti K."/>
            <person name="Andreopoulos B."/>
            <person name="Lipzen A."/>
            <person name="Chen C."/>
            <person name="Yan M."/>
            <person name="Daum C."/>
            <person name="Ng V."/>
            <person name="Clum A."/>
            <person name="Steindorff A."/>
            <person name="Ohm R.A."/>
            <person name="Martin F."/>
            <person name="Silar P."/>
            <person name="Natvig D.O."/>
            <person name="Lalanne C."/>
            <person name="Gautier V."/>
            <person name="Ament-Velasquez S.L."/>
            <person name="Kruys A."/>
            <person name="Hutchinson M.I."/>
            <person name="Powell A.J."/>
            <person name="Barry K."/>
            <person name="Miller A.N."/>
            <person name="Grigoriev I.V."/>
            <person name="Debuchy R."/>
            <person name="Gladieux P."/>
            <person name="Hiltunen Thoren M."/>
            <person name="Johannesson H."/>
        </authorList>
    </citation>
    <scope>NUCLEOTIDE SEQUENCE</scope>
    <source>
        <strain evidence="3">FGSC 1904</strain>
    </source>
</reference>
<dbReference type="GO" id="GO:0030010">
    <property type="term" value="P:establishment of cell polarity"/>
    <property type="evidence" value="ECO:0007669"/>
    <property type="project" value="TreeGrafter"/>
</dbReference>
<keyword evidence="4" id="KW-1185">Reference proteome</keyword>
<feature type="region of interest" description="Disordered" evidence="1">
    <location>
        <begin position="120"/>
        <end position="154"/>
    </location>
</feature>
<dbReference type="Proteomes" id="UP001281003">
    <property type="component" value="Unassembled WGS sequence"/>
</dbReference>
<dbReference type="PANTHER" id="PTHR35778">
    <property type="entry name" value="SIGNALING MUCIN HKR1-RELATED"/>
    <property type="match status" value="1"/>
</dbReference>
<dbReference type="AlphaFoldDB" id="A0AAE0UCM8"/>
<dbReference type="GO" id="GO:0030427">
    <property type="term" value="C:site of polarized growth"/>
    <property type="evidence" value="ECO:0007669"/>
    <property type="project" value="TreeGrafter"/>
</dbReference>
<evidence type="ECO:0000313" key="4">
    <source>
        <dbReference type="Proteomes" id="UP001281003"/>
    </source>
</evidence>
<dbReference type="GO" id="GO:0031505">
    <property type="term" value="P:fungal-type cell wall organization"/>
    <property type="evidence" value="ECO:0007669"/>
    <property type="project" value="TreeGrafter"/>
</dbReference>
<feature type="region of interest" description="Disordered" evidence="1">
    <location>
        <begin position="1"/>
        <end position="30"/>
    </location>
</feature>
<dbReference type="GO" id="GO:0005034">
    <property type="term" value="F:osmosensor activity"/>
    <property type="evidence" value="ECO:0007669"/>
    <property type="project" value="InterPro"/>
</dbReference>
<keyword evidence="2" id="KW-0812">Transmembrane</keyword>
<dbReference type="EMBL" id="JAUTDP010000006">
    <property type="protein sequence ID" value="KAK3398604.1"/>
    <property type="molecule type" value="Genomic_DNA"/>
</dbReference>
<dbReference type="GO" id="GO:0005886">
    <property type="term" value="C:plasma membrane"/>
    <property type="evidence" value="ECO:0007669"/>
    <property type="project" value="InterPro"/>
</dbReference>
<keyword evidence="2" id="KW-0472">Membrane</keyword>
<gene>
    <name evidence="3" type="ORF">B0T20DRAFT_352356</name>
</gene>
<feature type="compositionally biased region" description="Polar residues" evidence="1">
    <location>
        <begin position="194"/>
        <end position="205"/>
    </location>
</feature>
<protein>
    <submittedName>
        <fullName evidence="3">Uncharacterized protein</fullName>
    </submittedName>
</protein>
<feature type="compositionally biased region" description="Low complexity" evidence="1">
    <location>
        <begin position="210"/>
        <end position="312"/>
    </location>
</feature>
<dbReference type="GO" id="GO:0001402">
    <property type="term" value="P:signal transduction involved in filamentous growth"/>
    <property type="evidence" value="ECO:0007669"/>
    <property type="project" value="TreeGrafter"/>
</dbReference>
<feature type="compositionally biased region" description="Polar residues" evidence="1">
    <location>
        <begin position="120"/>
        <end position="136"/>
    </location>
</feature>
<feature type="compositionally biased region" description="Low complexity" evidence="1">
    <location>
        <begin position="322"/>
        <end position="368"/>
    </location>
</feature>
<comment type="caution">
    <text evidence="3">The sequence shown here is derived from an EMBL/GenBank/DDBJ whole genome shotgun (WGS) entry which is preliminary data.</text>
</comment>
<organism evidence="3 4">
    <name type="scientific">Sordaria brevicollis</name>
    <dbReference type="NCBI Taxonomy" id="83679"/>
    <lineage>
        <taxon>Eukaryota</taxon>
        <taxon>Fungi</taxon>
        <taxon>Dikarya</taxon>
        <taxon>Ascomycota</taxon>
        <taxon>Pezizomycotina</taxon>
        <taxon>Sordariomycetes</taxon>
        <taxon>Sordariomycetidae</taxon>
        <taxon>Sordariales</taxon>
        <taxon>Sordariaceae</taxon>
        <taxon>Sordaria</taxon>
    </lineage>
</organism>
<dbReference type="GO" id="GO:0007232">
    <property type="term" value="P:osmosensory signaling pathway via Sho1 osmosensor"/>
    <property type="evidence" value="ECO:0007669"/>
    <property type="project" value="InterPro"/>
</dbReference>
<feature type="compositionally biased region" description="Low complexity" evidence="1">
    <location>
        <begin position="603"/>
        <end position="627"/>
    </location>
</feature>
<dbReference type="GO" id="GO:0009986">
    <property type="term" value="C:cell surface"/>
    <property type="evidence" value="ECO:0007669"/>
    <property type="project" value="TreeGrafter"/>
</dbReference>
<proteinExistence type="predicted"/>
<feature type="compositionally biased region" description="Basic and acidic residues" evidence="1">
    <location>
        <begin position="21"/>
        <end position="30"/>
    </location>
</feature>
<dbReference type="InterPro" id="IPR039295">
    <property type="entry name" value="MSB2"/>
</dbReference>
<name>A0AAE0UCM8_SORBR</name>
<feature type="compositionally biased region" description="Low complexity" evidence="1">
    <location>
        <begin position="423"/>
        <end position="465"/>
    </location>
</feature>
<feature type="region of interest" description="Disordered" evidence="1">
    <location>
        <begin position="595"/>
        <end position="629"/>
    </location>
</feature>
<sequence length="748" mass="75439">MQRSALPRSPCLEPGHTAHRSTADRGDHQHAPTWDLDHGCTISLTAASVFRLPSFGLFVKFTRYDYLLTSETMRTISVVAAALFAASYVAGEHVEHPKPKFYFPQHVKRQYANATITSNDAPISTVDTSSDTLSQTTKRETTSNDQSESLSGLPFVKSTSSRLLTSSESQSEAESDKPKVTTVVIASTIYVSPSQPTTVNLSTGGTAVPSAPAVDTDSSSSSPADSTTGSSDSTTQGSTGSSSSATDNSSSDSTGSPAAGSTSGSTTENSSGSTTEGTSSGSTTDSASSSAADSTTSPDSTSAAASSSASSSDNVVLPGSGANATSSSDSITDAVTSSSSVSETASSSNPTTDSASSSASATNSVTSPGSVANTTSSALSPTDIASSSASVTDAVSSPAASTDASDSLTTSSALPEISSGVISNTTSTDSSSSLLVLAPPSTTAEPTSTAEASTVETVSTETASTDGSASTGGIPSIIVGFNYGFNYPFVAKNNNAAAQIFRLLPEALAFAGSIESHRVRVTKLMPMNTMNTLGYWTTLAIVSYPQEYVESLRLDVKIATSPLYNNPTPLVYNLTMQINPAIDITYGATFVGEGSGSDGGGNPSNTGNNGNADPFTNNNNSNQTSQQRGTTAGIVGGAVAVAAAYGAAMFVIARRYKRKKQTHRRASSISGSPSDMQQMGGGSPALMGGALLSRDFTGYGGVAGGGAALAGAPGGRDSHGSGRSGMGLSSRTAYISAPVAAENSLGWN</sequence>
<feature type="region of interest" description="Disordered" evidence="1">
    <location>
        <begin position="194"/>
        <end position="383"/>
    </location>
</feature>
<feature type="transmembrane region" description="Helical" evidence="2">
    <location>
        <begin position="632"/>
        <end position="653"/>
    </location>
</feature>
<dbReference type="PANTHER" id="PTHR35778:SF1">
    <property type="entry name" value="SIGNALING MUCIN HKR1-RELATED"/>
    <property type="match status" value="1"/>
</dbReference>
<evidence type="ECO:0000256" key="2">
    <source>
        <dbReference type="SAM" id="Phobius"/>
    </source>
</evidence>
<keyword evidence="2" id="KW-1133">Transmembrane helix</keyword>
<feature type="compositionally biased region" description="Polar residues" evidence="1">
    <location>
        <begin position="369"/>
        <end position="383"/>
    </location>
</feature>
<evidence type="ECO:0000313" key="3">
    <source>
        <dbReference type="EMBL" id="KAK3398604.1"/>
    </source>
</evidence>
<feature type="compositionally biased region" description="Polar residues" evidence="1">
    <location>
        <begin position="667"/>
        <end position="677"/>
    </location>
</feature>
<dbReference type="GO" id="GO:0005576">
    <property type="term" value="C:extracellular region"/>
    <property type="evidence" value="ECO:0007669"/>
    <property type="project" value="TreeGrafter"/>
</dbReference>
<dbReference type="GO" id="GO:0006972">
    <property type="term" value="P:hyperosmotic response"/>
    <property type="evidence" value="ECO:0007669"/>
    <property type="project" value="TreeGrafter"/>
</dbReference>
<feature type="region of interest" description="Disordered" evidence="1">
    <location>
        <begin position="420"/>
        <end position="469"/>
    </location>
</feature>
<reference evidence="3" key="2">
    <citation type="submission" date="2023-07" db="EMBL/GenBank/DDBJ databases">
        <authorList>
            <consortium name="Lawrence Berkeley National Laboratory"/>
            <person name="Haridas S."/>
            <person name="Hensen N."/>
            <person name="Bonometti L."/>
            <person name="Westerberg I."/>
            <person name="Brannstrom I.O."/>
            <person name="Guillou S."/>
            <person name="Cros-Aarteil S."/>
            <person name="Calhoun S."/>
            <person name="Kuo A."/>
            <person name="Mondo S."/>
            <person name="Pangilinan J."/>
            <person name="Riley R."/>
            <person name="LaButti K."/>
            <person name="Andreopoulos B."/>
            <person name="Lipzen A."/>
            <person name="Chen C."/>
            <person name="Yanf M."/>
            <person name="Daum C."/>
            <person name="Ng V."/>
            <person name="Clum A."/>
            <person name="Steindorff A."/>
            <person name="Ohm R."/>
            <person name="Martin F."/>
            <person name="Silar P."/>
            <person name="Natvig D."/>
            <person name="Lalanne C."/>
            <person name="Gautier V."/>
            <person name="Ament-velasquez S.L."/>
            <person name="Kruys A."/>
            <person name="Hutchinson M.I."/>
            <person name="Powell A.J."/>
            <person name="Barry K."/>
            <person name="Miller A.N."/>
            <person name="Grigoriev I.V."/>
            <person name="Debuchy R."/>
            <person name="Gladieux P."/>
            <person name="Thoren M.H."/>
            <person name="Johannesson H."/>
        </authorList>
    </citation>
    <scope>NUCLEOTIDE SEQUENCE</scope>
    <source>
        <strain evidence="3">FGSC 1904</strain>
    </source>
</reference>
<evidence type="ECO:0000256" key="1">
    <source>
        <dbReference type="SAM" id="MobiDB-lite"/>
    </source>
</evidence>
<accession>A0AAE0UCM8</accession>
<feature type="region of interest" description="Disordered" evidence="1">
    <location>
        <begin position="661"/>
        <end position="682"/>
    </location>
</feature>